<dbReference type="AlphaFoldDB" id="A0A2A9PDC3"/>
<reference evidence="1 2" key="2">
    <citation type="journal article" date="2017" name="Sci. Rep.">
        <title>Ant-infecting Ophiocordyceps genomes reveal a high diversity of potential behavioral manipulation genes and a possible major role for enterotoxins.</title>
        <authorList>
            <person name="de Bekker C."/>
            <person name="Ohm R.A."/>
            <person name="Evans H.C."/>
            <person name="Brachmann A."/>
            <person name="Hughes D.P."/>
        </authorList>
    </citation>
    <scope>NUCLEOTIDE SEQUENCE [LARGE SCALE GENOMIC DNA]</scope>
    <source>
        <strain evidence="1 2">SC16a</strain>
    </source>
</reference>
<reference evidence="1 2" key="1">
    <citation type="journal article" date="2015" name="BMC Genomics">
        <title>Gene expression during zombie ant biting behavior reflects the complexity underlying fungal parasitic behavioral manipulation.</title>
        <authorList>
            <person name="de Bekker C."/>
            <person name="Ohm R.A."/>
            <person name="Loreto R.G."/>
            <person name="Sebastian A."/>
            <person name="Albert I."/>
            <person name="Merrow M."/>
            <person name="Brachmann A."/>
            <person name="Hughes D.P."/>
        </authorList>
    </citation>
    <scope>NUCLEOTIDE SEQUENCE [LARGE SCALE GENOMIC DNA]</scope>
    <source>
        <strain evidence="1 2">SC16a</strain>
    </source>
</reference>
<accession>A0A2A9PDC3</accession>
<keyword evidence="2" id="KW-1185">Reference proteome</keyword>
<sequence length="128" mass="14281">MPPRAADVEGWWLRPGYQAIVQVVDASELPVRSHQCGYAQAVQQRLRAFDHSHELADSLSEAMATLAANGAFARDFNPRKKVHETMRCIFRRPDDGGINGDRALDGLEFLDAMEMHRQRLVSATSSTS</sequence>
<dbReference type="STRING" id="268505.A0A2A9PDC3"/>
<protein>
    <submittedName>
        <fullName evidence="1">Uncharacterized protein</fullName>
    </submittedName>
</protein>
<evidence type="ECO:0000313" key="2">
    <source>
        <dbReference type="Proteomes" id="UP000037136"/>
    </source>
</evidence>
<organism evidence="1 2">
    <name type="scientific">Ophiocordyceps unilateralis</name>
    <name type="common">Zombie-ant fungus</name>
    <name type="synonym">Torrubia unilateralis</name>
    <dbReference type="NCBI Taxonomy" id="268505"/>
    <lineage>
        <taxon>Eukaryota</taxon>
        <taxon>Fungi</taxon>
        <taxon>Dikarya</taxon>
        <taxon>Ascomycota</taxon>
        <taxon>Pezizomycotina</taxon>
        <taxon>Sordariomycetes</taxon>
        <taxon>Hypocreomycetidae</taxon>
        <taxon>Hypocreales</taxon>
        <taxon>Ophiocordycipitaceae</taxon>
        <taxon>Ophiocordyceps</taxon>
    </lineage>
</organism>
<name>A0A2A9PDC3_OPHUN</name>
<evidence type="ECO:0000313" key="1">
    <source>
        <dbReference type="EMBL" id="PFH58907.1"/>
    </source>
</evidence>
<dbReference type="OrthoDB" id="4889313at2759"/>
<proteinExistence type="predicted"/>
<dbReference type="Proteomes" id="UP000037136">
    <property type="component" value="Unassembled WGS sequence"/>
</dbReference>
<gene>
    <name evidence="1" type="ORF">XA68_13056</name>
</gene>
<comment type="caution">
    <text evidence="1">The sequence shown here is derived from an EMBL/GenBank/DDBJ whole genome shotgun (WGS) entry which is preliminary data.</text>
</comment>
<dbReference type="EMBL" id="LAZP02000244">
    <property type="protein sequence ID" value="PFH58907.1"/>
    <property type="molecule type" value="Genomic_DNA"/>
</dbReference>